<comment type="similarity">
    <text evidence="12">Belongs to the tetrahydrofolate dehydrogenase/cyclohydrolase family.</text>
</comment>
<keyword evidence="4 12" id="KW-0028">Amino-acid biosynthesis</keyword>
<dbReference type="RefSeq" id="WP_003371736.1">
    <property type="nucleotide sequence ID" value="NZ_JACBBA010000001.1"/>
</dbReference>
<dbReference type="GO" id="GO:0000105">
    <property type="term" value="P:L-histidine biosynthetic process"/>
    <property type="evidence" value="ECO:0007669"/>
    <property type="project" value="UniProtKB-KW"/>
</dbReference>
<dbReference type="PANTHER" id="PTHR48099">
    <property type="entry name" value="C-1-TETRAHYDROFOLATE SYNTHASE, CYTOPLASMIC-RELATED"/>
    <property type="match status" value="1"/>
</dbReference>
<dbReference type="InterPro" id="IPR046346">
    <property type="entry name" value="Aminoacid_DH-like_N_sf"/>
</dbReference>
<dbReference type="Proteomes" id="UP000473681">
    <property type="component" value="Unassembled WGS sequence"/>
</dbReference>
<evidence type="ECO:0000256" key="7">
    <source>
        <dbReference type="ARBA" id="ARBA00022857"/>
    </source>
</evidence>
<dbReference type="CDD" id="cd01080">
    <property type="entry name" value="NAD_bind_m-THF_DH_Cyclohyd"/>
    <property type="match status" value="1"/>
</dbReference>
<comment type="catalytic activity">
    <reaction evidence="12">
        <text>(6R)-5,10-methylene-5,6,7,8-tetrahydrofolate + NADP(+) = (6R)-5,10-methenyltetrahydrofolate + NADPH</text>
        <dbReference type="Rhea" id="RHEA:22812"/>
        <dbReference type="ChEBI" id="CHEBI:15636"/>
        <dbReference type="ChEBI" id="CHEBI:57455"/>
        <dbReference type="ChEBI" id="CHEBI:57783"/>
        <dbReference type="ChEBI" id="CHEBI:58349"/>
        <dbReference type="EC" id="1.5.1.5"/>
    </reaction>
</comment>
<evidence type="ECO:0000256" key="3">
    <source>
        <dbReference type="ARBA" id="ARBA00022563"/>
    </source>
</evidence>
<dbReference type="NCBIfam" id="NF010769">
    <property type="entry name" value="PRK14172.1"/>
    <property type="match status" value="1"/>
</dbReference>
<keyword evidence="3 12" id="KW-0554">One-carbon metabolism</keyword>
<dbReference type="EMBL" id="SWOV01000004">
    <property type="protein sequence ID" value="NFF86754.1"/>
    <property type="molecule type" value="Genomic_DNA"/>
</dbReference>
<feature type="binding site" evidence="12">
    <location>
        <begin position="165"/>
        <end position="167"/>
    </location>
    <ligand>
        <name>NADP(+)</name>
        <dbReference type="ChEBI" id="CHEBI:58349"/>
    </ligand>
</feature>
<name>A0A0M1LSC3_CLOBO</name>
<comment type="function">
    <text evidence="12">Catalyzes the oxidation of 5,10-methylenetetrahydrofolate to 5,10-methenyltetrahydrofolate and then the hydrolysis of 5,10-methenyltetrahydrofolate to 10-formyltetrahydrofolate.</text>
</comment>
<evidence type="ECO:0000256" key="8">
    <source>
        <dbReference type="ARBA" id="ARBA00023002"/>
    </source>
</evidence>
<dbReference type="FunFam" id="3.40.50.720:FF:000094">
    <property type="entry name" value="Bifunctional protein FolD"/>
    <property type="match status" value="1"/>
</dbReference>
<dbReference type="GO" id="GO:0004488">
    <property type="term" value="F:methylenetetrahydrofolate dehydrogenase (NADP+) activity"/>
    <property type="evidence" value="ECO:0007669"/>
    <property type="project" value="UniProtKB-UniRule"/>
</dbReference>
<dbReference type="Proteomes" id="UP000476820">
    <property type="component" value="Unassembled WGS sequence"/>
</dbReference>
<evidence type="ECO:0000259" key="14">
    <source>
        <dbReference type="Pfam" id="PF02882"/>
    </source>
</evidence>
<proteinExistence type="inferred from homology"/>
<organism evidence="16 18">
    <name type="scientific">Clostridium botulinum</name>
    <dbReference type="NCBI Taxonomy" id="1491"/>
    <lineage>
        <taxon>Bacteria</taxon>
        <taxon>Bacillati</taxon>
        <taxon>Bacillota</taxon>
        <taxon>Clostridia</taxon>
        <taxon>Eubacteriales</taxon>
        <taxon>Clostridiaceae</taxon>
        <taxon>Clostridium</taxon>
    </lineage>
</organism>
<evidence type="ECO:0000256" key="12">
    <source>
        <dbReference type="HAMAP-Rule" id="MF_01576"/>
    </source>
</evidence>
<dbReference type="Gene3D" id="3.40.50.720">
    <property type="entry name" value="NAD(P)-binding Rossmann-like Domain"/>
    <property type="match status" value="1"/>
</dbReference>
<evidence type="ECO:0000313" key="18">
    <source>
        <dbReference type="Proteomes" id="UP000473681"/>
    </source>
</evidence>
<gene>
    <name evidence="12" type="primary">folD</name>
    <name evidence="15" type="ORF">FC774_02385</name>
    <name evidence="16" type="ORF">FDB51_00500</name>
    <name evidence="17" type="ORF">FDG31_00750</name>
</gene>
<keyword evidence="5 12" id="KW-0658">Purine biosynthesis</keyword>
<dbReference type="GO" id="GO:0005829">
    <property type="term" value="C:cytosol"/>
    <property type="evidence" value="ECO:0007669"/>
    <property type="project" value="TreeGrafter"/>
</dbReference>
<dbReference type="InterPro" id="IPR000672">
    <property type="entry name" value="THF_DH/CycHdrlase"/>
</dbReference>
<evidence type="ECO:0000259" key="13">
    <source>
        <dbReference type="Pfam" id="PF00763"/>
    </source>
</evidence>
<dbReference type="PRINTS" id="PR00085">
    <property type="entry name" value="THFDHDRGNASE"/>
</dbReference>
<evidence type="ECO:0000313" key="19">
    <source>
        <dbReference type="Proteomes" id="UP000476820"/>
    </source>
</evidence>
<evidence type="ECO:0000256" key="6">
    <source>
        <dbReference type="ARBA" id="ARBA00022801"/>
    </source>
</evidence>
<dbReference type="PANTHER" id="PTHR48099:SF5">
    <property type="entry name" value="C-1-TETRAHYDROFOLATE SYNTHASE, CYTOPLASMIC"/>
    <property type="match status" value="1"/>
</dbReference>
<evidence type="ECO:0000256" key="10">
    <source>
        <dbReference type="ARBA" id="ARBA00023167"/>
    </source>
</evidence>
<evidence type="ECO:0000313" key="15">
    <source>
        <dbReference type="EMBL" id="NFF86754.1"/>
    </source>
</evidence>
<dbReference type="SUPFAM" id="SSF51735">
    <property type="entry name" value="NAD(P)-binding Rossmann-fold domains"/>
    <property type="match status" value="1"/>
</dbReference>
<reference evidence="18 19" key="1">
    <citation type="submission" date="2019-04" db="EMBL/GenBank/DDBJ databases">
        <title>Genome sequencing of Clostridium botulinum Groups I-IV and Clostridium butyricum.</title>
        <authorList>
            <person name="Brunt J."/>
            <person name="Van Vliet A.H.M."/>
            <person name="Stringer S.C."/>
            <person name="Carter A.T."/>
            <person name="Peck M.W."/>
        </authorList>
    </citation>
    <scope>NUCLEOTIDE SEQUENCE [LARGE SCALE GENOMIC DNA]</scope>
    <source>
        <strain evidence="15 19">1605</strain>
        <strain evidence="17 20">BL81</strain>
        <strain evidence="16 18">CB-K-33E</strain>
    </source>
</reference>
<evidence type="ECO:0000256" key="5">
    <source>
        <dbReference type="ARBA" id="ARBA00022755"/>
    </source>
</evidence>
<dbReference type="OrthoDB" id="9803580at2"/>
<evidence type="ECO:0000256" key="4">
    <source>
        <dbReference type="ARBA" id="ARBA00022605"/>
    </source>
</evidence>
<evidence type="ECO:0000256" key="9">
    <source>
        <dbReference type="ARBA" id="ARBA00023102"/>
    </source>
</evidence>
<dbReference type="GO" id="GO:0004477">
    <property type="term" value="F:methenyltetrahydrofolate cyclohydrolase activity"/>
    <property type="evidence" value="ECO:0007669"/>
    <property type="project" value="UniProtKB-UniRule"/>
</dbReference>
<dbReference type="EMBL" id="SWVK01000001">
    <property type="protein sequence ID" value="NFN33631.1"/>
    <property type="molecule type" value="Genomic_DNA"/>
</dbReference>
<evidence type="ECO:0000313" key="17">
    <source>
        <dbReference type="EMBL" id="NFV24712.1"/>
    </source>
</evidence>
<keyword evidence="11 12" id="KW-0511">Multifunctional enzyme</keyword>
<comment type="catalytic activity">
    <reaction evidence="12">
        <text>(6R)-5,10-methenyltetrahydrofolate + H2O = (6R)-10-formyltetrahydrofolate + H(+)</text>
        <dbReference type="Rhea" id="RHEA:23700"/>
        <dbReference type="ChEBI" id="CHEBI:15377"/>
        <dbReference type="ChEBI" id="CHEBI:15378"/>
        <dbReference type="ChEBI" id="CHEBI:57455"/>
        <dbReference type="ChEBI" id="CHEBI:195366"/>
        <dbReference type="EC" id="3.5.4.9"/>
    </reaction>
</comment>
<evidence type="ECO:0000256" key="2">
    <source>
        <dbReference type="ARBA" id="ARBA00011738"/>
    </source>
</evidence>
<dbReference type="AlphaFoldDB" id="A0A0M1LSC3"/>
<evidence type="ECO:0000313" key="16">
    <source>
        <dbReference type="EMBL" id="NFN33631.1"/>
    </source>
</evidence>
<protein>
    <recommendedName>
        <fullName evidence="12">Bifunctional protein FolD</fullName>
    </recommendedName>
    <domain>
        <recommendedName>
            <fullName evidence="12">Methylenetetrahydrofolate dehydrogenase</fullName>
            <ecNumber evidence="12">1.5.1.5</ecNumber>
        </recommendedName>
    </domain>
    <domain>
        <recommendedName>
            <fullName evidence="12">Methenyltetrahydrofolate cyclohydrolase</fullName>
            <ecNumber evidence="12">3.5.4.9</ecNumber>
        </recommendedName>
    </domain>
</protein>
<dbReference type="FunFam" id="3.40.50.10860:FF:000005">
    <property type="entry name" value="C-1-tetrahydrofolate synthase, cytoplasmic, putative"/>
    <property type="match status" value="1"/>
</dbReference>
<dbReference type="GO" id="GO:0006164">
    <property type="term" value="P:purine nucleotide biosynthetic process"/>
    <property type="evidence" value="ECO:0007669"/>
    <property type="project" value="UniProtKB-KW"/>
</dbReference>
<comment type="subunit">
    <text evidence="2 12">Homodimer.</text>
</comment>
<dbReference type="InterPro" id="IPR020630">
    <property type="entry name" value="THF_DH/CycHdrlase_cat_dom"/>
</dbReference>
<sequence>MGQIINGKEVALKIKEEIKTFVEERKNNKFRIPKIASILVGNDGGSIYYMSSQEKVANSLGVDFLKIILEENVTDDDVINEIHKLNDDVNVQGIMLQLPLPKHLNEKKIIKEISVKKDIDCLTFESQGKLYMGEKGFLPCTPNSVITLIKSLNIDITGKEVVVLGRSNIVGKPVAQLLLNENATVTICHSKTKNLKEVCSKADILVVAIGKPKFINEEYIKENAIVIDVGTSSFEGKITGDVNFDKVIDKASFVTPVPGGVGALTTTLLIKNSCEALKEYED</sequence>
<dbReference type="Pfam" id="PF02882">
    <property type="entry name" value="THF_DHG_CYH_C"/>
    <property type="match status" value="1"/>
</dbReference>
<keyword evidence="6 12" id="KW-0378">Hydrolase</keyword>
<dbReference type="Gene3D" id="3.40.50.10860">
    <property type="entry name" value="Leucine Dehydrogenase, chain A, domain 1"/>
    <property type="match status" value="1"/>
</dbReference>
<dbReference type="EC" id="3.5.4.9" evidence="12"/>
<dbReference type="InterPro" id="IPR036291">
    <property type="entry name" value="NAD(P)-bd_dom_sf"/>
</dbReference>
<feature type="domain" description="Tetrahydrofolate dehydrogenase/cyclohydrolase catalytic" evidence="13">
    <location>
        <begin position="5"/>
        <end position="120"/>
    </location>
</feature>
<dbReference type="SUPFAM" id="SSF53223">
    <property type="entry name" value="Aminoacid dehydrogenase-like, N-terminal domain"/>
    <property type="match status" value="1"/>
</dbReference>
<dbReference type="EC" id="1.5.1.5" evidence="12"/>
<dbReference type="UniPathway" id="UPA00193"/>
<feature type="domain" description="Tetrahydrofolate dehydrogenase/cyclohydrolase NAD(P)-binding" evidence="14">
    <location>
        <begin position="139"/>
        <end position="279"/>
    </location>
</feature>
<dbReference type="EMBL" id="SXFB01000001">
    <property type="protein sequence ID" value="NFV24712.1"/>
    <property type="molecule type" value="Genomic_DNA"/>
</dbReference>
<evidence type="ECO:0000313" key="20">
    <source>
        <dbReference type="Proteomes" id="UP000486903"/>
    </source>
</evidence>
<feature type="binding site" evidence="12">
    <location>
        <position position="231"/>
    </location>
    <ligand>
        <name>NADP(+)</name>
        <dbReference type="ChEBI" id="CHEBI:58349"/>
    </ligand>
</feature>
<evidence type="ECO:0000256" key="11">
    <source>
        <dbReference type="ARBA" id="ARBA00023268"/>
    </source>
</evidence>
<dbReference type="GO" id="GO:0035999">
    <property type="term" value="P:tetrahydrofolate interconversion"/>
    <property type="evidence" value="ECO:0007669"/>
    <property type="project" value="UniProtKB-UniRule"/>
</dbReference>
<keyword evidence="8 12" id="KW-0560">Oxidoreductase</keyword>
<dbReference type="Pfam" id="PF00763">
    <property type="entry name" value="THF_DHG_CYH"/>
    <property type="match status" value="1"/>
</dbReference>
<accession>A0A0M1LSC3</accession>
<comment type="pathway">
    <text evidence="1 12">One-carbon metabolism; tetrahydrofolate interconversion.</text>
</comment>
<comment type="caution">
    <text evidence="12">Lacks conserved residue(s) required for the propagation of feature annotation.</text>
</comment>
<comment type="caution">
    <text evidence="16">The sequence shown here is derived from an EMBL/GenBank/DDBJ whole genome shotgun (WGS) entry which is preliminary data.</text>
</comment>
<dbReference type="Proteomes" id="UP000486903">
    <property type="component" value="Unassembled WGS sequence"/>
</dbReference>
<keyword evidence="7 12" id="KW-0521">NADP</keyword>
<keyword evidence="10 12" id="KW-0486">Methionine biosynthesis</keyword>
<dbReference type="InterPro" id="IPR020631">
    <property type="entry name" value="THF_DH/CycHdrlase_NAD-bd_dom"/>
</dbReference>
<dbReference type="GO" id="GO:0009086">
    <property type="term" value="P:methionine biosynthetic process"/>
    <property type="evidence" value="ECO:0007669"/>
    <property type="project" value="UniProtKB-KW"/>
</dbReference>
<dbReference type="HAMAP" id="MF_01576">
    <property type="entry name" value="THF_DHG_CYH"/>
    <property type="match status" value="1"/>
</dbReference>
<keyword evidence="9 12" id="KW-0368">Histidine biosynthesis</keyword>
<evidence type="ECO:0000256" key="1">
    <source>
        <dbReference type="ARBA" id="ARBA00004777"/>
    </source>
</evidence>